<dbReference type="PROSITE" id="PS50132">
    <property type="entry name" value="RGS"/>
    <property type="match status" value="1"/>
</dbReference>
<dbReference type="CDD" id="cd07440">
    <property type="entry name" value="RGS"/>
    <property type="match status" value="1"/>
</dbReference>
<dbReference type="PANTHER" id="PTHR10845">
    <property type="entry name" value="REGULATOR OF G PROTEIN SIGNALING"/>
    <property type="match status" value="1"/>
</dbReference>
<dbReference type="InterPro" id="IPR036305">
    <property type="entry name" value="RGS_sf"/>
</dbReference>
<evidence type="ECO:0000313" key="2">
    <source>
        <dbReference type="EMBL" id="KAG1538053.1"/>
    </source>
</evidence>
<sequence length="207" mass="24042">MTCSVDNNNSTLSLEYILKNPASDLFKEFANYLQQSYCIENLEFWIATQEYKKCTNDTLLASRCEKMINAYIRPNSPHEINIPCDMRQTILELYHQGIFHPHIFGDAAEAVLELMRINSFVPWVMLNRREDKMSGMKHSSSSSSLTERWNLVKLKQISRKSWSSSSSSFDYSSDDRFTFSVSSYSNNSVYKSMLKRIKKSLSGHQRQ</sequence>
<comment type="caution">
    <text evidence="2">The sequence shown here is derived from an EMBL/GenBank/DDBJ whole genome shotgun (WGS) entry which is preliminary data.</text>
</comment>
<dbReference type="PRINTS" id="PR01301">
    <property type="entry name" value="RGSPROTEIN"/>
</dbReference>
<dbReference type="Proteomes" id="UP000717996">
    <property type="component" value="Unassembled WGS sequence"/>
</dbReference>
<feature type="domain" description="RGS" evidence="1">
    <location>
        <begin position="29"/>
        <end position="120"/>
    </location>
</feature>
<proteinExistence type="predicted"/>
<dbReference type="InterPro" id="IPR016137">
    <property type="entry name" value="RGS"/>
</dbReference>
<dbReference type="SMART" id="SM00315">
    <property type="entry name" value="RGS"/>
    <property type="match status" value="1"/>
</dbReference>
<dbReference type="OrthoDB" id="10266999at2759"/>
<evidence type="ECO:0000259" key="1">
    <source>
        <dbReference type="PROSITE" id="PS50132"/>
    </source>
</evidence>
<gene>
    <name evidence="2" type="ORF">G6F51_010005</name>
</gene>
<dbReference type="PANTHER" id="PTHR10845:SF267">
    <property type="entry name" value="REGULATOR OF G PROTEIN SIGNALING DOMAIN PROTEIN (AFU_ORTHOLOGUE AFUA_6G06860)"/>
    <property type="match status" value="1"/>
</dbReference>
<accession>A0A9P6Y2T8</accession>
<dbReference type="InterPro" id="IPR044926">
    <property type="entry name" value="RGS_subdomain_2"/>
</dbReference>
<dbReference type="Pfam" id="PF00615">
    <property type="entry name" value="RGS"/>
    <property type="match status" value="1"/>
</dbReference>
<dbReference type="SUPFAM" id="SSF48097">
    <property type="entry name" value="Regulator of G-protein signaling, RGS"/>
    <property type="match status" value="1"/>
</dbReference>
<dbReference type="EMBL" id="JAANIT010001963">
    <property type="protein sequence ID" value="KAG1538053.1"/>
    <property type="molecule type" value="Genomic_DNA"/>
</dbReference>
<name>A0A9P6Y2T8_RHIOR</name>
<protein>
    <recommendedName>
        <fullName evidence="1">RGS domain-containing protein</fullName>
    </recommendedName>
</protein>
<reference evidence="2" key="1">
    <citation type="journal article" date="2020" name="Microb. Genom.">
        <title>Genetic diversity of clinical and environmental Mucorales isolates obtained from an investigation of mucormycosis cases among solid organ transplant recipients.</title>
        <authorList>
            <person name="Nguyen M.H."/>
            <person name="Kaul D."/>
            <person name="Muto C."/>
            <person name="Cheng S.J."/>
            <person name="Richter R.A."/>
            <person name="Bruno V.M."/>
            <person name="Liu G."/>
            <person name="Beyhan S."/>
            <person name="Sundermann A.J."/>
            <person name="Mounaud S."/>
            <person name="Pasculle A.W."/>
            <person name="Nierman W.C."/>
            <person name="Driscoll E."/>
            <person name="Cumbie R."/>
            <person name="Clancy C.J."/>
            <person name="Dupont C.L."/>
        </authorList>
    </citation>
    <scope>NUCLEOTIDE SEQUENCE</scope>
    <source>
        <strain evidence="2">GL16</strain>
    </source>
</reference>
<evidence type="ECO:0000313" key="3">
    <source>
        <dbReference type="Proteomes" id="UP000717996"/>
    </source>
</evidence>
<dbReference type="Gene3D" id="1.10.167.10">
    <property type="entry name" value="Regulator of G-protein Signalling 4, domain 2"/>
    <property type="match status" value="1"/>
</dbReference>
<dbReference type="AlphaFoldDB" id="A0A9P6Y2T8"/>
<organism evidence="2 3">
    <name type="scientific">Rhizopus oryzae</name>
    <name type="common">Mucormycosis agent</name>
    <name type="synonym">Rhizopus arrhizus var. delemar</name>
    <dbReference type="NCBI Taxonomy" id="64495"/>
    <lineage>
        <taxon>Eukaryota</taxon>
        <taxon>Fungi</taxon>
        <taxon>Fungi incertae sedis</taxon>
        <taxon>Mucoromycota</taxon>
        <taxon>Mucoromycotina</taxon>
        <taxon>Mucoromycetes</taxon>
        <taxon>Mucorales</taxon>
        <taxon>Mucorineae</taxon>
        <taxon>Rhizopodaceae</taxon>
        <taxon>Rhizopus</taxon>
    </lineage>
</organism>